<gene>
    <name evidence="1" type="ORF">HD593_012148</name>
</gene>
<name>A0A7X0P8H8_9ACTN</name>
<dbReference type="EMBL" id="JACHMI010000002">
    <property type="protein sequence ID" value="MBB6557258.1"/>
    <property type="molecule type" value="Genomic_DNA"/>
</dbReference>
<dbReference type="AlphaFoldDB" id="A0A7X0P8H8"/>
<evidence type="ECO:0000313" key="1">
    <source>
        <dbReference type="EMBL" id="MBB6557258.1"/>
    </source>
</evidence>
<proteinExistence type="predicted"/>
<sequence>MTADLDDDKALVPYDEFGNLLRAAWTPEGEIVWRAPEPFSARLQLGQFARGRAAGYVVWLNDESRMFPMSMTEFVETVRTVGVEPGGYVEAEWIAHRRGGAYGIQLYMSRRERRQVRRGHD</sequence>
<keyword evidence="2" id="KW-1185">Reference proteome</keyword>
<protein>
    <submittedName>
        <fullName evidence="1">Uncharacterized protein</fullName>
    </submittedName>
</protein>
<comment type="caution">
    <text evidence="1">The sequence shown here is derived from an EMBL/GenBank/DDBJ whole genome shotgun (WGS) entry which is preliminary data.</text>
</comment>
<accession>A0A7X0P8H8</accession>
<dbReference type="RefSeq" id="WP_185112844.1">
    <property type="nucleotide sequence ID" value="NZ_BAAAXY010000038.1"/>
</dbReference>
<evidence type="ECO:0000313" key="2">
    <source>
        <dbReference type="Proteomes" id="UP000565579"/>
    </source>
</evidence>
<dbReference type="Proteomes" id="UP000565579">
    <property type="component" value="Unassembled WGS sequence"/>
</dbReference>
<organism evidence="1 2">
    <name type="scientific">Nonomuraea rubra</name>
    <dbReference type="NCBI Taxonomy" id="46180"/>
    <lineage>
        <taxon>Bacteria</taxon>
        <taxon>Bacillati</taxon>
        <taxon>Actinomycetota</taxon>
        <taxon>Actinomycetes</taxon>
        <taxon>Streptosporangiales</taxon>
        <taxon>Streptosporangiaceae</taxon>
        <taxon>Nonomuraea</taxon>
    </lineage>
</organism>
<reference evidence="1 2" key="1">
    <citation type="submission" date="2020-08" db="EMBL/GenBank/DDBJ databases">
        <title>Sequencing the genomes of 1000 actinobacteria strains.</title>
        <authorList>
            <person name="Klenk H.-P."/>
        </authorList>
    </citation>
    <scope>NUCLEOTIDE SEQUENCE [LARGE SCALE GENOMIC DNA]</scope>
    <source>
        <strain evidence="1 2">DSM 43768</strain>
    </source>
</reference>